<gene>
    <name evidence="1" type="ORF">NQ318_019865</name>
</gene>
<dbReference type="EMBL" id="JAPWTK010000078">
    <property type="protein sequence ID" value="KAJ8951888.1"/>
    <property type="molecule type" value="Genomic_DNA"/>
</dbReference>
<dbReference type="AlphaFoldDB" id="A0AAV8YLU9"/>
<organism evidence="1 2">
    <name type="scientific">Aromia moschata</name>
    <dbReference type="NCBI Taxonomy" id="1265417"/>
    <lineage>
        <taxon>Eukaryota</taxon>
        <taxon>Metazoa</taxon>
        <taxon>Ecdysozoa</taxon>
        <taxon>Arthropoda</taxon>
        <taxon>Hexapoda</taxon>
        <taxon>Insecta</taxon>
        <taxon>Pterygota</taxon>
        <taxon>Neoptera</taxon>
        <taxon>Endopterygota</taxon>
        <taxon>Coleoptera</taxon>
        <taxon>Polyphaga</taxon>
        <taxon>Cucujiformia</taxon>
        <taxon>Chrysomeloidea</taxon>
        <taxon>Cerambycidae</taxon>
        <taxon>Cerambycinae</taxon>
        <taxon>Callichromatini</taxon>
        <taxon>Aromia</taxon>
    </lineage>
</organism>
<proteinExistence type="predicted"/>
<keyword evidence="2" id="KW-1185">Reference proteome</keyword>
<accession>A0AAV8YLU9</accession>
<sequence>MPGDAAFKLECDFSAPSDVNVSADMLSGHSVLSRMSLTDADPSSKQDDTNERFTVENRADTVIITPEIVQPRRKVEL</sequence>
<protein>
    <submittedName>
        <fullName evidence="1">Uncharacterized protein</fullName>
    </submittedName>
</protein>
<comment type="caution">
    <text evidence="1">The sequence shown here is derived from an EMBL/GenBank/DDBJ whole genome shotgun (WGS) entry which is preliminary data.</text>
</comment>
<name>A0AAV8YLU9_9CUCU</name>
<dbReference type="Proteomes" id="UP001162162">
    <property type="component" value="Unassembled WGS sequence"/>
</dbReference>
<evidence type="ECO:0000313" key="2">
    <source>
        <dbReference type="Proteomes" id="UP001162162"/>
    </source>
</evidence>
<evidence type="ECO:0000313" key="1">
    <source>
        <dbReference type="EMBL" id="KAJ8951888.1"/>
    </source>
</evidence>
<reference evidence="1" key="1">
    <citation type="journal article" date="2023" name="Insect Mol. Biol.">
        <title>Genome sequencing provides insights into the evolution of gene families encoding plant cell wall-degrading enzymes in longhorned beetles.</title>
        <authorList>
            <person name="Shin N.R."/>
            <person name="Okamura Y."/>
            <person name="Kirsch R."/>
            <person name="Pauchet Y."/>
        </authorList>
    </citation>
    <scope>NUCLEOTIDE SEQUENCE</scope>
    <source>
        <strain evidence="1">AMC_N1</strain>
    </source>
</reference>